<dbReference type="Proteomes" id="UP000529946">
    <property type="component" value="Unassembled WGS sequence"/>
</dbReference>
<gene>
    <name evidence="2" type="ORF">GGR12_001173</name>
</gene>
<dbReference type="EMBL" id="JACIDM010000001">
    <property type="protein sequence ID" value="MBB4082334.1"/>
    <property type="molecule type" value="Genomic_DNA"/>
</dbReference>
<keyword evidence="1" id="KW-0812">Transmembrane</keyword>
<name>A0A7W6JC04_9CAUL</name>
<sequence>MSRVVRTFWWTLFIAYAVAGAVALMMATPAGLAFLGQPVDALTFLPARILALPWSLPLFFINEGPVATLAMLGICYGLNFGVTLMLARNAE</sequence>
<comment type="caution">
    <text evidence="2">The sequence shown here is derived from an EMBL/GenBank/DDBJ whole genome shotgun (WGS) entry which is preliminary data.</text>
</comment>
<evidence type="ECO:0000313" key="2">
    <source>
        <dbReference type="EMBL" id="MBB4082334.1"/>
    </source>
</evidence>
<keyword evidence="1" id="KW-0472">Membrane</keyword>
<accession>A0A7W6JC04</accession>
<dbReference type="RefSeq" id="WP_183203423.1">
    <property type="nucleotide sequence ID" value="NZ_BAAAER010000004.1"/>
</dbReference>
<proteinExistence type="predicted"/>
<reference evidence="2 3" key="1">
    <citation type="submission" date="2020-08" db="EMBL/GenBank/DDBJ databases">
        <title>Genomic Encyclopedia of Type Strains, Phase IV (KMG-IV): sequencing the most valuable type-strain genomes for metagenomic binning, comparative biology and taxonomic classification.</title>
        <authorList>
            <person name="Goeker M."/>
        </authorList>
    </citation>
    <scope>NUCLEOTIDE SEQUENCE [LARGE SCALE GENOMIC DNA]</scope>
    <source>
        <strain evidence="2 3">DSM 23960</strain>
    </source>
</reference>
<evidence type="ECO:0000256" key="1">
    <source>
        <dbReference type="SAM" id="Phobius"/>
    </source>
</evidence>
<organism evidence="2 3">
    <name type="scientific">Brevundimonas lenta</name>
    <dbReference type="NCBI Taxonomy" id="424796"/>
    <lineage>
        <taxon>Bacteria</taxon>
        <taxon>Pseudomonadati</taxon>
        <taxon>Pseudomonadota</taxon>
        <taxon>Alphaproteobacteria</taxon>
        <taxon>Caulobacterales</taxon>
        <taxon>Caulobacteraceae</taxon>
        <taxon>Brevundimonas</taxon>
    </lineage>
</organism>
<evidence type="ECO:0000313" key="3">
    <source>
        <dbReference type="Proteomes" id="UP000529946"/>
    </source>
</evidence>
<keyword evidence="3" id="KW-1185">Reference proteome</keyword>
<keyword evidence="1" id="KW-1133">Transmembrane helix</keyword>
<feature type="transmembrane region" description="Helical" evidence="1">
    <location>
        <begin position="12"/>
        <end position="35"/>
    </location>
</feature>
<dbReference type="AlphaFoldDB" id="A0A7W6JC04"/>
<protein>
    <submittedName>
        <fullName evidence="2">Uncharacterized protein</fullName>
    </submittedName>
</protein>
<feature type="transmembrane region" description="Helical" evidence="1">
    <location>
        <begin position="67"/>
        <end position="87"/>
    </location>
</feature>